<dbReference type="SUPFAM" id="SSF53613">
    <property type="entry name" value="Ribokinase-like"/>
    <property type="match status" value="1"/>
</dbReference>
<name>A0A917QFF9_9HYPH</name>
<dbReference type="PANTHER" id="PTHR42774">
    <property type="entry name" value="PHOSPHOTRANSFERASE SYSTEM TRANSPORT PROTEIN"/>
    <property type="match status" value="1"/>
</dbReference>
<protein>
    <submittedName>
        <fullName evidence="6">Ribokinase</fullName>
    </submittedName>
</protein>
<comment type="similarity">
    <text evidence="1 4">Belongs to the carbohydrate kinase PfkB family.</text>
</comment>
<dbReference type="PRINTS" id="PR00990">
    <property type="entry name" value="RIBOKINASE"/>
</dbReference>
<dbReference type="Proteomes" id="UP000600449">
    <property type="component" value="Unassembled WGS sequence"/>
</dbReference>
<dbReference type="PROSITE" id="PS00584">
    <property type="entry name" value="PFKB_KINASES_2"/>
    <property type="match status" value="1"/>
</dbReference>
<accession>A0A917QFF9</accession>
<dbReference type="Pfam" id="PF00294">
    <property type="entry name" value="PfkB"/>
    <property type="match status" value="1"/>
</dbReference>
<dbReference type="RefSeq" id="WP_188914920.1">
    <property type="nucleotide sequence ID" value="NZ_BMMF01000013.1"/>
</dbReference>
<keyword evidence="7" id="KW-1185">Reference proteome</keyword>
<evidence type="ECO:0000256" key="1">
    <source>
        <dbReference type="ARBA" id="ARBA00010688"/>
    </source>
</evidence>
<dbReference type="AlphaFoldDB" id="A0A917QFF9"/>
<dbReference type="InterPro" id="IPR002173">
    <property type="entry name" value="Carboh/pur_kinase_PfkB_CS"/>
</dbReference>
<dbReference type="InterPro" id="IPR011611">
    <property type="entry name" value="PfkB_dom"/>
</dbReference>
<feature type="domain" description="Carbohydrate kinase PfkB" evidence="5">
    <location>
        <begin position="4"/>
        <end position="283"/>
    </location>
</feature>
<proteinExistence type="inferred from homology"/>
<dbReference type="CDD" id="cd01945">
    <property type="entry name" value="ribokinase_group_B"/>
    <property type="match status" value="1"/>
</dbReference>
<dbReference type="GO" id="GO:0016301">
    <property type="term" value="F:kinase activity"/>
    <property type="evidence" value="ECO:0007669"/>
    <property type="project" value="UniProtKB-KW"/>
</dbReference>
<dbReference type="InterPro" id="IPR002139">
    <property type="entry name" value="Ribo/fructo_kinase"/>
</dbReference>
<dbReference type="EMBL" id="BMMF01000013">
    <property type="protein sequence ID" value="GGK48112.1"/>
    <property type="molecule type" value="Genomic_DNA"/>
</dbReference>
<evidence type="ECO:0000313" key="6">
    <source>
        <dbReference type="EMBL" id="GGK48112.1"/>
    </source>
</evidence>
<comment type="caution">
    <text evidence="6">The sequence shown here is derived from an EMBL/GenBank/DDBJ whole genome shotgun (WGS) entry which is preliminary data.</text>
</comment>
<evidence type="ECO:0000256" key="3">
    <source>
        <dbReference type="ARBA" id="ARBA00022777"/>
    </source>
</evidence>
<keyword evidence="3 4" id="KW-0418">Kinase</keyword>
<dbReference type="InterPro" id="IPR029056">
    <property type="entry name" value="Ribokinase-like"/>
</dbReference>
<sequence length="298" mass="32493">MEALFIGQAYIDVTFVTDHLPTGDEKTVAQDYAISFGGNAVSAAFCCAKLGIAPDLLATVADDWLGRMFIDMAARYGISVHHRKVRESSLSFIMPKGGKRAIVRCRDDDFLHPFPPLNLRGCRALHLDGHQPDAALHYAKTCREAGILTSLDGGGLRTNTHELLGFIDVAVVAERLCEQMSLSPSEMLDYLKSRGVRVGGVTMGERGMFWYDETGEARHMPSLAIPGEMVIDTNGAGDIFHGAYVYAHLANPEGSWADHFAFARGASTHAIQHLGNEASLPTRVDVERAMQEFAERAA</sequence>
<evidence type="ECO:0000256" key="2">
    <source>
        <dbReference type="ARBA" id="ARBA00022679"/>
    </source>
</evidence>
<evidence type="ECO:0000256" key="4">
    <source>
        <dbReference type="RuleBase" id="RU003704"/>
    </source>
</evidence>
<organism evidence="6 7">
    <name type="scientific">Salinarimonas ramus</name>
    <dbReference type="NCBI Taxonomy" id="690164"/>
    <lineage>
        <taxon>Bacteria</taxon>
        <taxon>Pseudomonadati</taxon>
        <taxon>Pseudomonadota</taxon>
        <taxon>Alphaproteobacteria</taxon>
        <taxon>Hyphomicrobiales</taxon>
        <taxon>Salinarimonadaceae</taxon>
        <taxon>Salinarimonas</taxon>
    </lineage>
</organism>
<dbReference type="InterPro" id="IPR052562">
    <property type="entry name" value="Ketohexokinase-related"/>
</dbReference>
<dbReference type="Gene3D" id="3.40.1190.20">
    <property type="match status" value="1"/>
</dbReference>
<reference evidence="6 7" key="1">
    <citation type="journal article" date="2014" name="Int. J. Syst. Evol. Microbiol.">
        <title>Complete genome sequence of Corynebacterium casei LMG S-19264T (=DSM 44701T), isolated from a smear-ripened cheese.</title>
        <authorList>
            <consortium name="US DOE Joint Genome Institute (JGI-PGF)"/>
            <person name="Walter F."/>
            <person name="Albersmeier A."/>
            <person name="Kalinowski J."/>
            <person name="Ruckert C."/>
        </authorList>
    </citation>
    <scope>NUCLEOTIDE SEQUENCE [LARGE SCALE GENOMIC DNA]</scope>
    <source>
        <strain evidence="6 7">CGMCC 1.9161</strain>
    </source>
</reference>
<dbReference type="PANTHER" id="PTHR42774:SF3">
    <property type="entry name" value="KETOHEXOKINASE"/>
    <property type="match status" value="1"/>
</dbReference>
<gene>
    <name evidence="6" type="ORF">GCM10011322_38830</name>
</gene>
<evidence type="ECO:0000259" key="5">
    <source>
        <dbReference type="Pfam" id="PF00294"/>
    </source>
</evidence>
<keyword evidence="2 4" id="KW-0808">Transferase</keyword>
<evidence type="ECO:0000313" key="7">
    <source>
        <dbReference type="Proteomes" id="UP000600449"/>
    </source>
</evidence>